<gene>
    <name evidence="2" type="ORF">N7482_002125</name>
</gene>
<organism evidence="2 3">
    <name type="scientific">Penicillium canariense</name>
    <dbReference type="NCBI Taxonomy" id="189055"/>
    <lineage>
        <taxon>Eukaryota</taxon>
        <taxon>Fungi</taxon>
        <taxon>Dikarya</taxon>
        <taxon>Ascomycota</taxon>
        <taxon>Pezizomycotina</taxon>
        <taxon>Eurotiomycetes</taxon>
        <taxon>Eurotiomycetidae</taxon>
        <taxon>Eurotiales</taxon>
        <taxon>Aspergillaceae</taxon>
        <taxon>Penicillium</taxon>
    </lineage>
</organism>
<protein>
    <submittedName>
        <fullName evidence="2">Uncharacterized protein</fullName>
    </submittedName>
</protein>
<feature type="region of interest" description="Disordered" evidence="1">
    <location>
        <begin position="25"/>
        <end position="92"/>
    </location>
</feature>
<dbReference type="Proteomes" id="UP001149163">
    <property type="component" value="Unassembled WGS sequence"/>
</dbReference>
<reference evidence="2" key="1">
    <citation type="submission" date="2022-11" db="EMBL/GenBank/DDBJ databases">
        <authorList>
            <person name="Petersen C."/>
        </authorList>
    </citation>
    <scope>NUCLEOTIDE SEQUENCE</scope>
    <source>
        <strain evidence="2">IBT 26290</strain>
    </source>
</reference>
<evidence type="ECO:0000313" key="2">
    <source>
        <dbReference type="EMBL" id="KAJ5176248.1"/>
    </source>
</evidence>
<dbReference type="RefSeq" id="XP_056547856.1">
    <property type="nucleotide sequence ID" value="XM_056684250.1"/>
</dbReference>
<comment type="caution">
    <text evidence="2">The sequence shown here is derived from an EMBL/GenBank/DDBJ whole genome shotgun (WGS) entry which is preliminary data.</text>
</comment>
<accession>A0A9W9IGE9</accession>
<sequence length="805" mass="88374">MHIAPFHQANGVPRLSSVAKAATCVGSSAMSRPPDLRRADAAGPGTKYHPETISRMLRRRFSRESKDSSAHHEPSKFLFPFPRKSSRSGSKATTELTALGDYGSSLMSESRYDSDAQFISTPQRDLMDSPASRGRRRMELSNLIEQSHENGESERWAIGHGDNIPEPPVSAFGMHFIHTPPSSMRSQRSPYHKVHDAAFVEGERKHEHSIKLNLARSLPNLNSISQGCRGPISVPPHAPHFSGGPNDQKHSRDCQSMGISNHNYGVAASGSLPNQSSGMMVAKSRQQAASSTPLTGTQTVHLEDKGMSHRFAPQCASSGPMSCNLSIDDLIRNDRYGAFMNASQETMPASPRSATSIACGHDPRTQIYHQRDGSSYYSHRPNPISANASRAHSPALDVEKHIGIGSRSTFKLTAEDANLHHGSPQTNGMLSSKFEEHCDNGSPEAQVHLESNDIHGIGSPRKVSAGWMSGGRRVGYGYSPVPNDEAVQHTQHCDSHSPVRPCSTQKTEPVIHDANLQRGHAGQSHGGRTDHVYAAEPTIPETKSTPVNHHSNRPEVGRATVPRARNPTRTINDYPEPPYLRDILSGRYSEEHDRESVISDERGTGSLRAAKVPPKSQAEHCQVPQSSHHVSRPADTPLHRWARLSQSMKANPLTVKDQKGRRSGIRGVIQPKKGQQVPNSGDNAVDIDPDYLGIEHDLTGGDVAHLLRPSNSRGAKWVRRLSKHKESTWHSNVHQQEISQASSGPYLDCDHNDLERANSTKSTLAEDFANMYQGCLDMPGSFEGSRWANRTSRMLWDLVTTDDDQ</sequence>
<reference evidence="2" key="2">
    <citation type="journal article" date="2023" name="IMA Fungus">
        <title>Comparative genomic study of the Penicillium genus elucidates a diverse pangenome and 15 lateral gene transfer events.</title>
        <authorList>
            <person name="Petersen C."/>
            <person name="Sorensen T."/>
            <person name="Nielsen M.R."/>
            <person name="Sondergaard T.E."/>
            <person name="Sorensen J.L."/>
            <person name="Fitzpatrick D.A."/>
            <person name="Frisvad J.C."/>
            <person name="Nielsen K.L."/>
        </authorList>
    </citation>
    <scope>NUCLEOTIDE SEQUENCE</scope>
    <source>
        <strain evidence="2">IBT 26290</strain>
    </source>
</reference>
<evidence type="ECO:0000256" key="1">
    <source>
        <dbReference type="SAM" id="MobiDB-lite"/>
    </source>
</evidence>
<keyword evidence="3" id="KW-1185">Reference proteome</keyword>
<dbReference type="AlphaFoldDB" id="A0A9W9IGE9"/>
<feature type="region of interest" description="Disordered" evidence="1">
    <location>
        <begin position="611"/>
        <end position="634"/>
    </location>
</feature>
<dbReference type="OrthoDB" id="4226789at2759"/>
<feature type="region of interest" description="Disordered" evidence="1">
    <location>
        <begin position="236"/>
        <end position="257"/>
    </location>
</feature>
<proteinExistence type="predicted"/>
<evidence type="ECO:0000313" key="3">
    <source>
        <dbReference type="Proteomes" id="UP001149163"/>
    </source>
</evidence>
<dbReference type="EMBL" id="JAPQKN010000001">
    <property type="protein sequence ID" value="KAJ5176248.1"/>
    <property type="molecule type" value="Genomic_DNA"/>
</dbReference>
<name>A0A9W9IGE9_9EURO</name>
<feature type="compositionally biased region" description="Basic and acidic residues" evidence="1">
    <location>
        <begin position="62"/>
        <end position="75"/>
    </location>
</feature>
<dbReference type="GeneID" id="81423426"/>